<dbReference type="RefSeq" id="WP_170223865.1">
    <property type="nucleotide sequence ID" value="NZ_BJMM01000073.1"/>
</dbReference>
<dbReference type="GO" id="GO:0005886">
    <property type="term" value="C:plasma membrane"/>
    <property type="evidence" value="ECO:0007669"/>
    <property type="project" value="UniProtKB-SubCell"/>
</dbReference>
<comment type="subcellular location">
    <subcellularLocation>
        <location evidence="1">Cell membrane</location>
        <topology evidence="1">Multi-pass membrane protein</topology>
    </subcellularLocation>
</comment>
<evidence type="ECO:0008006" key="10">
    <source>
        <dbReference type="Google" id="ProtNLM"/>
    </source>
</evidence>
<dbReference type="AlphaFoldDB" id="A0A4Y3RB89"/>
<evidence type="ECO:0000313" key="9">
    <source>
        <dbReference type="Proteomes" id="UP000319210"/>
    </source>
</evidence>
<evidence type="ECO:0000256" key="7">
    <source>
        <dbReference type="SAM" id="Phobius"/>
    </source>
</evidence>
<proteinExistence type="predicted"/>
<evidence type="ECO:0000256" key="2">
    <source>
        <dbReference type="ARBA" id="ARBA00022475"/>
    </source>
</evidence>
<evidence type="ECO:0000256" key="3">
    <source>
        <dbReference type="ARBA" id="ARBA00022692"/>
    </source>
</evidence>
<evidence type="ECO:0000313" key="8">
    <source>
        <dbReference type="EMBL" id="GEB53957.1"/>
    </source>
</evidence>
<reference evidence="8 9" key="1">
    <citation type="submission" date="2019-06" db="EMBL/GenBank/DDBJ databases">
        <title>Whole genome shotgun sequence of Streptomyces cacaoi subsp. cacaoi NBRC 12748.</title>
        <authorList>
            <person name="Hosoyama A."/>
            <person name="Uohara A."/>
            <person name="Ohji S."/>
            <person name="Ichikawa N."/>
        </authorList>
    </citation>
    <scope>NUCLEOTIDE SEQUENCE [LARGE SCALE GENOMIC DNA]</scope>
    <source>
        <strain evidence="8 9">NBRC 12748</strain>
    </source>
</reference>
<keyword evidence="2" id="KW-1003">Cell membrane</keyword>
<dbReference type="EMBL" id="BJMM01000073">
    <property type="protein sequence ID" value="GEB53957.1"/>
    <property type="molecule type" value="Genomic_DNA"/>
</dbReference>
<evidence type="ECO:0000256" key="5">
    <source>
        <dbReference type="ARBA" id="ARBA00023136"/>
    </source>
</evidence>
<feature type="transmembrane region" description="Helical" evidence="7">
    <location>
        <begin position="160"/>
        <end position="183"/>
    </location>
</feature>
<evidence type="ECO:0000256" key="6">
    <source>
        <dbReference type="SAM" id="MobiDB-lite"/>
    </source>
</evidence>
<keyword evidence="9" id="KW-1185">Reference proteome</keyword>
<sequence>MGESEPERSHTGTTQRRIRTAPARLRDHARRVTRRPGPDRDLALLTLKSGTAGVLAWSLAAYVIESPQPTYAPFTALLVVQSTAYRSLLHSGRYVLAVVLGVLAAGAAGPALGENPAAFAAMLAVTLVIGRWQRLGSQGLQVSVAGTFAYNALSGTHLSMLAQIIEMAALGAATGLTVSLLVLPPLRYRTAEQGSAQLAHAVQLLLRDVGQGLRDGLPDQETVQDWMRRARRLDRTLSSAREAVETGAESTRYNPRLWLRPHSASTNFRGYRTLVESLARASEQLRSICYGLARLRELDPSVTPDEDFLRCYGQLLGTLSRAASEIGTLAGDGADEAPLHRSLREARAQRGALAEQAAGEAWVSHGVLLTDVERLLTEFHHAHEHGAPHPT</sequence>
<gene>
    <name evidence="8" type="ORF">SCA03_65080</name>
</gene>
<evidence type="ECO:0000256" key="1">
    <source>
        <dbReference type="ARBA" id="ARBA00004651"/>
    </source>
</evidence>
<keyword evidence="5 7" id="KW-0472">Membrane</keyword>
<accession>A0A4Y3RB89</accession>
<dbReference type="Pfam" id="PF06081">
    <property type="entry name" value="ArAE_1"/>
    <property type="match status" value="1"/>
</dbReference>
<protein>
    <recommendedName>
        <fullName evidence="10">FUSC family protein</fullName>
    </recommendedName>
</protein>
<keyword evidence="4 7" id="KW-1133">Transmembrane helix</keyword>
<feature type="region of interest" description="Disordered" evidence="6">
    <location>
        <begin position="1"/>
        <end position="20"/>
    </location>
</feature>
<name>A0A4Y3RB89_STRCI</name>
<dbReference type="InterPro" id="IPR010343">
    <property type="entry name" value="ArAE_1"/>
</dbReference>
<organism evidence="8 9">
    <name type="scientific">Streptomyces cacaoi</name>
    <dbReference type="NCBI Taxonomy" id="1898"/>
    <lineage>
        <taxon>Bacteria</taxon>
        <taxon>Bacillati</taxon>
        <taxon>Actinomycetota</taxon>
        <taxon>Actinomycetes</taxon>
        <taxon>Kitasatosporales</taxon>
        <taxon>Streptomycetaceae</taxon>
        <taxon>Streptomyces</taxon>
    </lineage>
</organism>
<dbReference type="Proteomes" id="UP000319210">
    <property type="component" value="Unassembled WGS sequence"/>
</dbReference>
<evidence type="ECO:0000256" key="4">
    <source>
        <dbReference type="ARBA" id="ARBA00022989"/>
    </source>
</evidence>
<comment type="caution">
    <text evidence="8">The sequence shown here is derived from an EMBL/GenBank/DDBJ whole genome shotgun (WGS) entry which is preliminary data.</text>
</comment>
<feature type="transmembrane region" description="Helical" evidence="7">
    <location>
        <begin position="95"/>
        <end position="113"/>
    </location>
</feature>
<keyword evidence="3 7" id="KW-0812">Transmembrane</keyword>
<feature type="compositionally biased region" description="Basic and acidic residues" evidence="6">
    <location>
        <begin position="1"/>
        <end position="10"/>
    </location>
</feature>